<evidence type="ECO:0000313" key="2">
    <source>
        <dbReference type="EMBL" id="SVD36868.1"/>
    </source>
</evidence>
<sequence>ISKSTNAGNSWSLMNGGNELNGSPSISMATSYQDEDILYVGTSPITTSASVFLTVNGGNSFTDITGNLPDRYPVDLAVDANNDSIIYVALSGFGTSHIYKSEDRGNNWIDIGNGLPDVPTSAVFIDPDFPSHIYVGNDIGVFVSTDGGVSWHDFRDGLPEVISVLDLTISPSNRKLRAATHGNGVYQVSLLDQPIHVNIPEIDLYIDDIQIFPNPSKNVFNVEFTSLVRQDLEVRIINSIGEIVYIDNINNHIGEYSNSINLENHSKGVYLLELDTDNGMINKKLILQ</sequence>
<evidence type="ECO:0000259" key="1">
    <source>
        <dbReference type="Pfam" id="PF18962"/>
    </source>
</evidence>
<dbReference type="InterPro" id="IPR015943">
    <property type="entry name" value="WD40/YVTN_repeat-like_dom_sf"/>
</dbReference>
<dbReference type="SUPFAM" id="SSF110296">
    <property type="entry name" value="Oligoxyloglucan reducing end-specific cellobiohydrolase"/>
    <property type="match status" value="1"/>
</dbReference>
<dbReference type="EMBL" id="UINC01146251">
    <property type="protein sequence ID" value="SVD36868.1"/>
    <property type="molecule type" value="Genomic_DNA"/>
</dbReference>
<dbReference type="Pfam" id="PF18962">
    <property type="entry name" value="Por_Secre_tail"/>
    <property type="match status" value="1"/>
</dbReference>
<accession>A0A382UT43</accession>
<proteinExistence type="predicted"/>
<dbReference type="Gene3D" id="2.60.40.3080">
    <property type="match status" value="1"/>
</dbReference>
<protein>
    <recommendedName>
        <fullName evidence="1">Secretion system C-terminal sorting domain-containing protein</fullName>
    </recommendedName>
</protein>
<name>A0A382UT43_9ZZZZ</name>
<dbReference type="AlphaFoldDB" id="A0A382UT43"/>
<dbReference type="Gene3D" id="2.130.10.10">
    <property type="entry name" value="YVTN repeat-like/Quinoprotein amine dehydrogenase"/>
    <property type="match status" value="2"/>
</dbReference>
<dbReference type="InterPro" id="IPR026444">
    <property type="entry name" value="Secre_tail"/>
</dbReference>
<feature type="domain" description="Secretion system C-terminal sorting" evidence="1">
    <location>
        <begin position="211"/>
        <end position="286"/>
    </location>
</feature>
<dbReference type="NCBIfam" id="TIGR04183">
    <property type="entry name" value="Por_Secre_tail"/>
    <property type="match status" value="1"/>
</dbReference>
<gene>
    <name evidence="2" type="ORF">METZ01_LOCUS389722</name>
</gene>
<reference evidence="2" key="1">
    <citation type="submission" date="2018-05" db="EMBL/GenBank/DDBJ databases">
        <authorList>
            <person name="Lanie J.A."/>
            <person name="Ng W.-L."/>
            <person name="Kazmierczak K.M."/>
            <person name="Andrzejewski T.M."/>
            <person name="Davidsen T.M."/>
            <person name="Wayne K.J."/>
            <person name="Tettelin H."/>
            <person name="Glass J.I."/>
            <person name="Rusch D."/>
            <person name="Podicherti R."/>
            <person name="Tsui H.-C.T."/>
            <person name="Winkler M.E."/>
        </authorList>
    </citation>
    <scope>NUCLEOTIDE SEQUENCE</scope>
</reference>
<feature type="non-terminal residue" evidence="2">
    <location>
        <position position="1"/>
    </location>
</feature>
<organism evidence="2">
    <name type="scientific">marine metagenome</name>
    <dbReference type="NCBI Taxonomy" id="408172"/>
    <lineage>
        <taxon>unclassified sequences</taxon>
        <taxon>metagenomes</taxon>
        <taxon>ecological metagenomes</taxon>
    </lineage>
</organism>